<dbReference type="InterPro" id="IPR000836">
    <property type="entry name" value="PRTase_dom"/>
</dbReference>
<evidence type="ECO:0000313" key="3">
    <source>
        <dbReference type="EMBL" id="ASK62722.1"/>
    </source>
</evidence>
<dbReference type="CDD" id="cd06223">
    <property type="entry name" value="PRTases_typeI"/>
    <property type="match status" value="1"/>
</dbReference>
<keyword evidence="4" id="KW-1185">Reference proteome</keyword>
<dbReference type="SUPFAM" id="SSF53271">
    <property type="entry name" value="PRTase-like"/>
    <property type="match status" value="1"/>
</dbReference>
<dbReference type="EMBL" id="CP022315">
    <property type="protein sequence ID" value="ASK62722.1"/>
    <property type="molecule type" value="Genomic_DNA"/>
</dbReference>
<dbReference type="Pfam" id="PF00156">
    <property type="entry name" value="Pribosyltran"/>
    <property type="match status" value="1"/>
</dbReference>
<sequence>MNCLWCDEEIIISVSWTDFLLLPKRKVLCLKCAGDLKFISGSRCIVCSRSCDGKICSDCQRWRNKTKDPLAMNQSVFLYNPAIKEMISKWKYRGDYCLGDIFKESFVQTFKTAFGNEINDSIVVPIPLSDERLLERGFNQSAMLADYLQVEKKEILTRIHGEKQSKKTRIERISARNPFSLNAVVSNKVILIDDIYTTGATLRHAATLLQEAGCPKVSSFTLIRG</sequence>
<proteinExistence type="inferred from homology"/>
<dbReference type="InterPro" id="IPR029057">
    <property type="entry name" value="PRTase-like"/>
</dbReference>
<dbReference type="PANTHER" id="PTHR47505:SF1">
    <property type="entry name" value="DNA UTILIZATION PROTEIN YHGH"/>
    <property type="match status" value="1"/>
</dbReference>
<dbReference type="AlphaFoldDB" id="A0A220U409"/>
<feature type="domain" description="Phosphoribosyltransferase" evidence="2">
    <location>
        <begin position="141"/>
        <end position="224"/>
    </location>
</feature>
<dbReference type="InterPro" id="IPR051910">
    <property type="entry name" value="ComF/GntX_DNA_util-trans"/>
</dbReference>
<dbReference type="KEGG" id="vil:CFK37_11495"/>
<dbReference type="OrthoDB" id="9779910at2"/>
<protein>
    <submittedName>
        <fullName evidence="3">Competence protein</fullName>
    </submittedName>
</protein>
<evidence type="ECO:0000256" key="1">
    <source>
        <dbReference type="ARBA" id="ARBA00008007"/>
    </source>
</evidence>
<gene>
    <name evidence="3" type="ORF">CFK37_11495</name>
</gene>
<dbReference type="Proteomes" id="UP000198312">
    <property type="component" value="Chromosome"/>
</dbReference>
<reference evidence="3 4" key="1">
    <citation type="submission" date="2017-07" db="EMBL/GenBank/DDBJ databases">
        <title>Virgibacillus sp. LM2416.</title>
        <authorList>
            <person name="Tak E.J."/>
            <person name="Bae J.-W."/>
        </authorList>
    </citation>
    <scope>NUCLEOTIDE SEQUENCE [LARGE SCALE GENOMIC DNA]</scope>
    <source>
        <strain evidence="3 4">LM2416</strain>
    </source>
</reference>
<comment type="similarity">
    <text evidence="1">Belongs to the ComF/GntX family.</text>
</comment>
<name>A0A220U409_9BACI</name>
<accession>A0A220U409</accession>
<organism evidence="3 4">
    <name type="scientific">Virgibacillus phasianinus</name>
    <dbReference type="NCBI Taxonomy" id="2017483"/>
    <lineage>
        <taxon>Bacteria</taxon>
        <taxon>Bacillati</taxon>
        <taxon>Bacillota</taxon>
        <taxon>Bacilli</taxon>
        <taxon>Bacillales</taxon>
        <taxon>Bacillaceae</taxon>
        <taxon>Virgibacillus</taxon>
    </lineage>
</organism>
<dbReference type="Gene3D" id="3.40.50.2020">
    <property type="match status" value="1"/>
</dbReference>
<evidence type="ECO:0000259" key="2">
    <source>
        <dbReference type="Pfam" id="PF00156"/>
    </source>
</evidence>
<evidence type="ECO:0000313" key="4">
    <source>
        <dbReference type="Proteomes" id="UP000198312"/>
    </source>
</evidence>
<dbReference type="PANTHER" id="PTHR47505">
    <property type="entry name" value="DNA UTILIZATION PROTEIN YHGH"/>
    <property type="match status" value="1"/>
</dbReference>